<reference evidence="2" key="1">
    <citation type="submission" date="2017-04" db="EMBL/GenBank/DDBJ databases">
        <title>Function of individual gut microbiota members based on whole genome sequencing of pure cultures obtained from chicken caecum.</title>
        <authorList>
            <person name="Medvecky M."/>
            <person name="Cejkova D."/>
            <person name="Polansky O."/>
            <person name="Karasova D."/>
            <person name="Kubasova T."/>
            <person name="Cizek A."/>
            <person name="Rychlik I."/>
        </authorList>
    </citation>
    <scope>NUCLEOTIDE SEQUENCE [LARGE SCALE GENOMIC DNA]</scope>
    <source>
        <strain evidence="2">An90</strain>
    </source>
</reference>
<gene>
    <name evidence="1" type="ORF">B5G41_12490</name>
</gene>
<organism evidence="1 2">
    <name type="scientific">Alistipes onderdonkii</name>
    <dbReference type="NCBI Taxonomy" id="328813"/>
    <lineage>
        <taxon>Bacteria</taxon>
        <taxon>Pseudomonadati</taxon>
        <taxon>Bacteroidota</taxon>
        <taxon>Bacteroidia</taxon>
        <taxon>Bacteroidales</taxon>
        <taxon>Rikenellaceae</taxon>
        <taxon>Alistipes</taxon>
    </lineage>
</organism>
<proteinExistence type="predicted"/>
<comment type="caution">
    <text evidence="1">The sequence shown here is derived from an EMBL/GenBank/DDBJ whole genome shotgun (WGS) entry which is preliminary data.</text>
</comment>
<sequence>MLCIIVFMIVLNLDKFTYDNDLEQILGVKQVTIENKKLVDSWAVGEWYVCESYELDKMSLSSFLSMPAPKNNIYLSDDKWIRVDWERLPVNDAYSAVESMIINYAANASLNRIINEIKNVLSSNNGYYSFLVQPSFDIPEKILFCLLDVKGHRLYVVDLKI</sequence>
<accession>A0A1Y3QRG1</accession>
<protein>
    <submittedName>
        <fullName evidence="1">Uncharacterized protein</fullName>
    </submittedName>
</protein>
<dbReference type="Proteomes" id="UP000195772">
    <property type="component" value="Unassembled WGS sequence"/>
</dbReference>
<evidence type="ECO:0000313" key="1">
    <source>
        <dbReference type="EMBL" id="OUN02176.1"/>
    </source>
</evidence>
<dbReference type="EMBL" id="NFHB01000009">
    <property type="protein sequence ID" value="OUN02176.1"/>
    <property type="molecule type" value="Genomic_DNA"/>
</dbReference>
<dbReference type="AlphaFoldDB" id="A0A1Y3QRG1"/>
<name>A0A1Y3QRG1_9BACT</name>
<evidence type="ECO:0000313" key="2">
    <source>
        <dbReference type="Proteomes" id="UP000195772"/>
    </source>
</evidence>